<evidence type="ECO:0000256" key="3">
    <source>
        <dbReference type="ARBA" id="ARBA00022989"/>
    </source>
</evidence>
<keyword evidence="8" id="KW-1185">Reference proteome</keyword>
<dbReference type="InterPro" id="IPR002126">
    <property type="entry name" value="Cadherin-like_dom"/>
</dbReference>
<dbReference type="PROSITE" id="PS50268">
    <property type="entry name" value="CADHERIN_2"/>
    <property type="match status" value="1"/>
</dbReference>
<evidence type="ECO:0000313" key="8">
    <source>
        <dbReference type="Proteomes" id="UP000192578"/>
    </source>
</evidence>
<keyword evidence="3" id="KW-1133">Transmembrane helix</keyword>
<reference evidence="8" key="1">
    <citation type="submission" date="2017-01" db="EMBL/GenBank/DDBJ databases">
        <title>Comparative genomics of anhydrobiosis in the tardigrade Hypsibius dujardini.</title>
        <authorList>
            <person name="Yoshida Y."/>
            <person name="Koutsovoulos G."/>
            <person name="Laetsch D."/>
            <person name="Stevens L."/>
            <person name="Kumar S."/>
            <person name="Horikawa D."/>
            <person name="Ishino K."/>
            <person name="Komine S."/>
            <person name="Tomita M."/>
            <person name="Blaxter M."/>
            <person name="Arakawa K."/>
        </authorList>
    </citation>
    <scope>NUCLEOTIDE SEQUENCE [LARGE SCALE GENOMIC DNA]</scope>
    <source>
        <strain evidence="8">Z151</strain>
    </source>
</reference>
<organism evidence="7 8">
    <name type="scientific">Hypsibius exemplaris</name>
    <name type="common">Freshwater tardigrade</name>
    <dbReference type="NCBI Taxonomy" id="2072580"/>
    <lineage>
        <taxon>Eukaryota</taxon>
        <taxon>Metazoa</taxon>
        <taxon>Ecdysozoa</taxon>
        <taxon>Tardigrada</taxon>
        <taxon>Eutardigrada</taxon>
        <taxon>Parachela</taxon>
        <taxon>Hypsibioidea</taxon>
        <taxon>Hypsibiidae</taxon>
        <taxon>Hypsibius</taxon>
    </lineage>
</organism>
<accession>A0A1W0WBY7</accession>
<comment type="subcellular location">
    <subcellularLocation>
        <location evidence="1">Membrane</location>
        <topology evidence="1">Single-pass membrane protein</topology>
    </subcellularLocation>
</comment>
<dbReference type="EMBL" id="MTYJ01000139">
    <property type="protein sequence ID" value="OQV12687.1"/>
    <property type="molecule type" value="Genomic_DNA"/>
</dbReference>
<comment type="caution">
    <text evidence="7">The sequence shown here is derived from an EMBL/GenBank/DDBJ whole genome shotgun (WGS) entry which is preliminary data.</text>
</comment>
<dbReference type="GO" id="GO:0005509">
    <property type="term" value="F:calcium ion binding"/>
    <property type="evidence" value="ECO:0007669"/>
    <property type="project" value="UniProtKB-UniRule"/>
</dbReference>
<evidence type="ECO:0000256" key="4">
    <source>
        <dbReference type="ARBA" id="ARBA00023180"/>
    </source>
</evidence>
<dbReference type="InterPro" id="IPR015919">
    <property type="entry name" value="Cadherin-like_sf"/>
</dbReference>
<evidence type="ECO:0000256" key="5">
    <source>
        <dbReference type="PROSITE-ProRule" id="PRU00043"/>
    </source>
</evidence>
<evidence type="ECO:0000259" key="6">
    <source>
        <dbReference type="PROSITE" id="PS50268"/>
    </source>
</evidence>
<dbReference type="SUPFAM" id="SSF49313">
    <property type="entry name" value="Cadherin-like"/>
    <property type="match status" value="3"/>
</dbReference>
<feature type="domain" description="Cadherin" evidence="6">
    <location>
        <begin position="70"/>
        <end position="189"/>
    </location>
</feature>
<proteinExistence type="predicted"/>
<dbReference type="GO" id="GO:0005886">
    <property type="term" value="C:plasma membrane"/>
    <property type="evidence" value="ECO:0007669"/>
    <property type="project" value="TreeGrafter"/>
</dbReference>
<dbReference type="AlphaFoldDB" id="A0A1W0WBY7"/>
<dbReference type="OrthoDB" id="10576932at2759"/>
<dbReference type="GO" id="GO:0007156">
    <property type="term" value="P:homophilic cell adhesion via plasma membrane adhesion molecules"/>
    <property type="evidence" value="ECO:0007669"/>
    <property type="project" value="InterPro"/>
</dbReference>
<gene>
    <name evidence="7" type="ORF">BV898_13095</name>
</gene>
<dbReference type="Gene3D" id="2.60.40.60">
    <property type="entry name" value="Cadherins"/>
    <property type="match status" value="3"/>
</dbReference>
<evidence type="ECO:0000256" key="2">
    <source>
        <dbReference type="ARBA" id="ARBA00022692"/>
    </source>
</evidence>
<name>A0A1W0WBY7_HYPEX</name>
<evidence type="ECO:0000256" key="1">
    <source>
        <dbReference type="ARBA" id="ARBA00004167"/>
    </source>
</evidence>
<keyword evidence="3" id="KW-0472">Membrane</keyword>
<protein>
    <recommendedName>
        <fullName evidence="6">Cadherin domain-containing protein</fullName>
    </recommendedName>
</protein>
<keyword evidence="2" id="KW-0812">Transmembrane</keyword>
<dbReference type="InterPro" id="IPR050174">
    <property type="entry name" value="Protocadherin/Cadherin-CA"/>
</dbReference>
<dbReference type="CDD" id="cd11304">
    <property type="entry name" value="Cadherin_repeat"/>
    <property type="match status" value="3"/>
</dbReference>
<dbReference type="Proteomes" id="UP000192578">
    <property type="component" value="Unassembled WGS sequence"/>
</dbReference>
<dbReference type="PANTHER" id="PTHR24028:SF328">
    <property type="entry name" value="CADHERIN-3"/>
    <property type="match status" value="1"/>
</dbReference>
<evidence type="ECO:0000313" key="7">
    <source>
        <dbReference type="EMBL" id="OQV12687.1"/>
    </source>
</evidence>
<sequence>MGVFQPIFTASIAAGVALFFLGSPLVESLLLADIDNLNEIHNHNNKTQAIMDKLAFRQSLIVNSGNPVCSGPYYQGQLQDTAPAGTFVTRASAVDPNGLTLTWSIPDTSLQRFMINPITGDIFNARNLTNRRPSTSRMARSVIEFLVRATNTAGLTCDGLVRVNLITTPLPQVIVAIYNNTNGTTSPSFDSSTYSFTLTSCYPGARVGTVAASVSGSVGSFVQYYITQNGYGAASPPFGVSSFGDIFLAGSVSAGQTYTFTLQAQNSNGTGTAQVTVTTTCTNTGGGSGNVPFSPGTQAPTWASSSYTFGLGTCTPGSQVATLTAQNGPISYTINGNNNFAISQAGVLTVSGNVGQGTQSFVVGASNGGGTAYALVTINAQCNGQANTGSAPVYSNSVPTFGQAAYSVTITNCAVGATVGQLKATNANTYAIISGTRTYYGVNYAGNVTIVAEPPTGSVQSVTVQAINGVGAAFTTLSISANCQGDTSNVINTGPTMNAPASGSGFGQSSFVLNVGSCQPGQTIGTLTAGGSATFSIAAGGSGFSVNPTSGVVTITGSVSNTQAFLVQALVGGTASYATVTVNCGSGGSGQVSADTSSVSGGGVFPSPMNLGLGPQFSQSSYSFFPVACSAGVVVGSVAAVGGNVTYTSTGLPYWTVDPISGVVTSGTAVPNFNIFVVTAANNRGTSTATVTTTSNCPDYFTYTVTSCDPGTVVVPASAITGIAMGGVSAYTLSGPNSAMFQVNQATGQITATGPLTSGTWTYVLSATLPNRSYTAFITLLVQCGGTSVQFSQPEYSFQVCQTRVPTRVGILFARASSGESMTYSLGSVTSLFYIDPSSGELRTQGPLRTSARQRLTVSALSASGASTTANVNVVIGGSCSNSANGSG</sequence>
<keyword evidence="5" id="KW-0106">Calcium</keyword>
<dbReference type="PANTHER" id="PTHR24028">
    <property type="entry name" value="CADHERIN-87A"/>
    <property type="match status" value="1"/>
</dbReference>
<keyword evidence="4" id="KW-0325">Glycoprotein</keyword>